<keyword evidence="3" id="KW-1185">Reference proteome</keyword>
<sequence>MNDEEKTALITKVVEELKHDYVMVHKDQWRVYLVRTIGTIFLVGGVTVVAVLGVVWGSATATTTREITRLAKQARIDAETLQQVKDKWQNGQDVSVRSLNVTSDDHRGIELKILGGKPYMQMYGPKSGSKEFEIRVTDDDLARVSFFSDETPQFVVKDDRLQGQ</sequence>
<proteinExistence type="predicted"/>
<evidence type="ECO:0008006" key="4">
    <source>
        <dbReference type="Google" id="ProtNLM"/>
    </source>
</evidence>
<organism evidence="2 3">
    <name type="scientific">Roseiconus lacunae</name>
    <dbReference type="NCBI Taxonomy" id="2605694"/>
    <lineage>
        <taxon>Bacteria</taxon>
        <taxon>Pseudomonadati</taxon>
        <taxon>Planctomycetota</taxon>
        <taxon>Planctomycetia</taxon>
        <taxon>Pirellulales</taxon>
        <taxon>Pirellulaceae</taxon>
        <taxon>Roseiconus</taxon>
    </lineage>
</organism>
<dbReference type="Proteomes" id="UP001239462">
    <property type="component" value="Unassembled WGS sequence"/>
</dbReference>
<keyword evidence="1" id="KW-1133">Transmembrane helix</keyword>
<keyword evidence="1" id="KW-0812">Transmembrane</keyword>
<evidence type="ECO:0000313" key="3">
    <source>
        <dbReference type="Proteomes" id="UP001239462"/>
    </source>
</evidence>
<dbReference type="EMBL" id="JASZZN010000006">
    <property type="protein sequence ID" value="MDM4015825.1"/>
    <property type="molecule type" value="Genomic_DNA"/>
</dbReference>
<comment type="caution">
    <text evidence="2">The sequence shown here is derived from an EMBL/GenBank/DDBJ whole genome shotgun (WGS) entry which is preliminary data.</text>
</comment>
<keyword evidence="1" id="KW-0472">Membrane</keyword>
<evidence type="ECO:0000256" key="1">
    <source>
        <dbReference type="SAM" id="Phobius"/>
    </source>
</evidence>
<feature type="transmembrane region" description="Helical" evidence="1">
    <location>
        <begin position="32"/>
        <end position="56"/>
    </location>
</feature>
<evidence type="ECO:0000313" key="2">
    <source>
        <dbReference type="EMBL" id="MDM4015825.1"/>
    </source>
</evidence>
<gene>
    <name evidence="2" type="ORF">QTN89_10320</name>
</gene>
<dbReference type="RefSeq" id="WP_289163349.1">
    <property type="nucleotide sequence ID" value="NZ_JASZZN010000006.1"/>
</dbReference>
<reference evidence="2 3" key="1">
    <citation type="submission" date="2023-06" db="EMBL/GenBank/DDBJ databases">
        <title>Roseiconus lacunae JC819 isolated from Gulf of Mannar region, Tamil Nadu.</title>
        <authorList>
            <person name="Pk S."/>
            <person name="Ch S."/>
            <person name="Ch V.R."/>
        </authorList>
    </citation>
    <scope>NUCLEOTIDE SEQUENCE [LARGE SCALE GENOMIC DNA]</scope>
    <source>
        <strain evidence="2 3">JC819</strain>
    </source>
</reference>
<protein>
    <recommendedName>
        <fullName evidence="4">Cytochrome oxidase complex assembly protein 1</fullName>
    </recommendedName>
</protein>
<accession>A0ABT7PH34</accession>
<name>A0ABT7PH34_9BACT</name>